<dbReference type="AlphaFoldDB" id="A0A8X6N5S6"/>
<sequence length="152" mass="16768">MWAGRKGDQFQFALNFPKRIEKNKNSLLKTSSVLKGMSINNTGNEFHCIDLFLDGKKVKCLKDSDSELIILNKALFPGKPSTGSIQIKSCFGDIMNAETTSFNIFLDGNQDIELSAAISGMSEEMGLSHIAEKGCFSDSIINYSPKHRIAVK</sequence>
<comment type="caution">
    <text evidence="1">The sequence shown here is derived from an EMBL/GenBank/DDBJ whole genome shotgun (WGS) entry which is preliminary data.</text>
</comment>
<dbReference type="EMBL" id="BMAW01005575">
    <property type="protein sequence ID" value="GFS94928.1"/>
    <property type="molecule type" value="Genomic_DNA"/>
</dbReference>
<evidence type="ECO:0000313" key="2">
    <source>
        <dbReference type="Proteomes" id="UP000887013"/>
    </source>
</evidence>
<proteinExistence type="predicted"/>
<protein>
    <submittedName>
        <fullName evidence="1">Transposon Tf2-6 polyprotein</fullName>
    </submittedName>
</protein>
<evidence type="ECO:0000313" key="1">
    <source>
        <dbReference type="EMBL" id="GFS94928.1"/>
    </source>
</evidence>
<gene>
    <name evidence="1" type="primary">Tf2-6_451</name>
    <name evidence="1" type="ORF">NPIL_634761</name>
</gene>
<dbReference type="Proteomes" id="UP000887013">
    <property type="component" value="Unassembled WGS sequence"/>
</dbReference>
<reference evidence="1" key="1">
    <citation type="submission" date="2020-08" db="EMBL/GenBank/DDBJ databases">
        <title>Multicomponent nature underlies the extraordinary mechanical properties of spider dragline silk.</title>
        <authorList>
            <person name="Kono N."/>
            <person name="Nakamura H."/>
            <person name="Mori M."/>
            <person name="Yoshida Y."/>
            <person name="Ohtoshi R."/>
            <person name="Malay A.D."/>
            <person name="Moran D.A.P."/>
            <person name="Tomita M."/>
            <person name="Numata K."/>
            <person name="Arakawa K."/>
        </authorList>
    </citation>
    <scope>NUCLEOTIDE SEQUENCE</scope>
</reference>
<accession>A0A8X6N5S6</accession>
<name>A0A8X6N5S6_NEPPI</name>
<dbReference type="OrthoDB" id="420169at2759"/>
<keyword evidence="2" id="KW-1185">Reference proteome</keyword>
<organism evidence="1 2">
    <name type="scientific">Nephila pilipes</name>
    <name type="common">Giant wood spider</name>
    <name type="synonym">Nephila maculata</name>
    <dbReference type="NCBI Taxonomy" id="299642"/>
    <lineage>
        <taxon>Eukaryota</taxon>
        <taxon>Metazoa</taxon>
        <taxon>Ecdysozoa</taxon>
        <taxon>Arthropoda</taxon>
        <taxon>Chelicerata</taxon>
        <taxon>Arachnida</taxon>
        <taxon>Araneae</taxon>
        <taxon>Araneomorphae</taxon>
        <taxon>Entelegynae</taxon>
        <taxon>Araneoidea</taxon>
        <taxon>Nephilidae</taxon>
        <taxon>Nephila</taxon>
    </lineage>
</organism>